<proteinExistence type="predicted"/>
<evidence type="ECO:0000313" key="1">
    <source>
        <dbReference type="EMBL" id="KAK2549029.1"/>
    </source>
</evidence>
<reference evidence="1" key="2">
    <citation type="journal article" date="2023" name="Science">
        <title>Genomic signatures of disease resistance in endangered staghorn corals.</title>
        <authorList>
            <person name="Vollmer S.V."/>
            <person name="Selwyn J.D."/>
            <person name="Despard B.A."/>
            <person name="Roesel C.L."/>
        </authorList>
    </citation>
    <scope>NUCLEOTIDE SEQUENCE</scope>
    <source>
        <strain evidence="1">K2</strain>
    </source>
</reference>
<dbReference type="EMBL" id="JARQWQ010000133">
    <property type="protein sequence ID" value="KAK2549029.1"/>
    <property type="molecule type" value="Genomic_DNA"/>
</dbReference>
<organism evidence="1 2">
    <name type="scientific">Acropora cervicornis</name>
    <name type="common">Staghorn coral</name>
    <dbReference type="NCBI Taxonomy" id="6130"/>
    <lineage>
        <taxon>Eukaryota</taxon>
        <taxon>Metazoa</taxon>
        <taxon>Cnidaria</taxon>
        <taxon>Anthozoa</taxon>
        <taxon>Hexacorallia</taxon>
        <taxon>Scleractinia</taxon>
        <taxon>Astrocoeniina</taxon>
        <taxon>Acroporidae</taxon>
        <taxon>Acropora</taxon>
    </lineage>
</organism>
<reference evidence="1" key="1">
    <citation type="journal article" date="2023" name="G3 (Bethesda)">
        <title>Whole genome assembly and annotation of the endangered Caribbean coral Acropora cervicornis.</title>
        <authorList>
            <person name="Selwyn J.D."/>
            <person name="Vollmer S.V."/>
        </authorList>
    </citation>
    <scope>NUCLEOTIDE SEQUENCE</scope>
    <source>
        <strain evidence="1">K2</strain>
    </source>
</reference>
<keyword evidence="2" id="KW-1185">Reference proteome</keyword>
<name>A0AAD9PTW7_ACRCE</name>
<dbReference type="Proteomes" id="UP001249851">
    <property type="component" value="Unassembled WGS sequence"/>
</dbReference>
<comment type="caution">
    <text evidence="1">The sequence shown here is derived from an EMBL/GenBank/DDBJ whole genome shotgun (WGS) entry which is preliminary data.</text>
</comment>
<dbReference type="AlphaFoldDB" id="A0AAD9PTW7"/>
<protein>
    <submittedName>
        <fullName evidence="1">Uncharacterized protein</fullName>
    </submittedName>
</protein>
<gene>
    <name evidence="1" type="ORF">P5673_030658</name>
</gene>
<evidence type="ECO:0000313" key="2">
    <source>
        <dbReference type="Proteomes" id="UP001249851"/>
    </source>
</evidence>
<sequence length="84" mass="9610">MSEFEDENAKKIIGNLLIAPESDSLIMQQHEVDNMTQNIKDIEVLTQQIEDLDPLKEDLNQAFNEFHEHVEGEEDRGLLIDGST</sequence>
<accession>A0AAD9PTW7</accession>